<accession>W9SBN6</accession>
<sequence length="260" mass="29679">MEEENNEEQPQKRISMGSPATKWISVFDPSDKVTKQRYHFNVEDSRLSPKIEKGKEDGLFISSVASCSNLWALIMDDGTGFSDQVYDVSPFFLHEEWIKKQWAKDFYITAIAGAEDGSSLVVMSKGTKSFYQIYKVNDSFPFKWIKEKWEQGYFVTAMATSGSRWAIVVSKGAGFSEQFVEVDSKYPSELIRERWKSGCFITAAAATVDQAAFVLSVPRLEPANHEQETYRTSGFPAKKIEENWERNYYVTSICYGRTDS</sequence>
<keyword evidence="3" id="KW-1185">Reference proteome</keyword>
<name>W9SBN6_9ROSA</name>
<gene>
    <name evidence="2" type="ORF">L484_020200</name>
</gene>
<organism evidence="2 3">
    <name type="scientific">Morus notabilis</name>
    <dbReference type="NCBI Taxonomy" id="981085"/>
    <lineage>
        <taxon>Eukaryota</taxon>
        <taxon>Viridiplantae</taxon>
        <taxon>Streptophyta</taxon>
        <taxon>Embryophyta</taxon>
        <taxon>Tracheophyta</taxon>
        <taxon>Spermatophyta</taxon>
        <taxon>Magnoliopsida</taxon>
        <taxon>eudicotyledons</taxon>
        <taxon>Gunneridae</taxon>
        <taxon>Pentapetalae</taxon>
        <taxon>rosids</taxon>
        <taxon>fabids</taxon>
        <taxon>Rosales</taxon>
        <taxon>Moraceae</taxon>
        <taxon>Moreae</taxon>
        <taxon>Morus</taxon>
    </lineage>
</organism>
<reference evidence="3" key="1">
    <citation type="submission" date="2013-01" db="EMBL/GenBank/DDBJ databases">
        <title>Draft Genome Sequence of a Mulberry Tree, Morus notabilis C.K. Schneid.</title>
        <authorList>
            <person name="He N."/>
            <person name="Zhao S."/>
        </authorList>
    </citation>
    <scope>NUCLEOTIDE SEQUENCE</scope>
</reference>
<dbReference type="EMBL" id="KE345280">
    <property type="protein sequence ID" value="EXB97651.1"/>
    <property type="molecule type" value="Genomic_DNA"/>
</dbReference>
<evidence type="ECO:0000313" key="2">
    <source>
        <dbReference type="EMBL" id="EXB97651.1"/>
    </source>
</evidence>
<dbReference type="STRING" id="981085.W9SBN6"/>
<dbReference type="Pfam" id="PF24289">
    <property type="entry name" value="DUF7477"/>
    <property type="match status" value="1"/>
</dbReference>
<dbReference type="Proteomes" id="UP000030645">
    <property type="component" value="Unassembled WGS sequence"/>
</dbReference>
<proteinExistence type="predicted"/>
<dbReference type="AlphaFoldDB" id="W9SBN6"/>
<evidence type="ECO:0000259" key="1">
    <source>
        <dbReference type="Pfam" id="PF24289"/>
    </source>
</evidence>
<dbReference type="InterPro" id="IPR055900">
    <property type="entry name" value="DUF7477"/>
</dbReference>
<dbReference type="eggNOG" id="KOG1164">
    <property type="taxonomic scope" value="Eukaryota"/>
</dbReference>
<dbReference type="OrthoDB" id="1890401at2759"/>
<dbReference type="KEGG" id="mnt:21403108"/>
<protein>
    <recommendedName>
        <fullName evidence="1">DUF7477 domain-containing protein</fullName>
    </recommendedName>
</protein>
<evidence type="ECO:0000313" key="3">
    <source>
        <dbReference type="Proteomes" id="UP000030645"/>
    </source>
</evidence>
<feature type="domain" description="DUF7477" evidence="1">
    <location>
        <begin position="4"/>
        <end position="259"/>
    </location>
</feature>